<evidence type="ECO:0000313" key="1">
    <source>
        <dbReference type="EMBL" id="UXZ04761.1"/>
    </source>
</evidence>
<proteinExistence type="predicted"/>
<gene>
    <name evidence="1" type="ORF">LU297_09400</name>
</gene>
<dbReference type="EMBL" id="CP089977">
    <property type="protein sequence ID" value="UXZ04761.1"/>
    <property type="molecule type" value="Genomic_DNA"/>
</dbReference>
<reference evidence="1" key="1">
    <citation type="submission" date="2021-12" db="EMBL/GenBank/DDBJ databases">
        <title>taxonomy of Moraxella sp. ZY201224.</title>
        <authorList>
            <person name="Li F."/>
        </authorList>
    </citation>
    <scope>NUCLEOTIDE SEQUENCE</scope>
    <source>
        <strain evidence="1">ZY201224</strain>
    </source>
</reference>
<dbReference type="RefSeq" id="WP_263076254.1">
    <property type="nucleotide sequence ID" value="NZ_CP089977.1"/>
</dbReference>
<dbReference type="Proteomes" id="UP001063782">
    <property type="component" value="Chromosome"/>
</dbReference>
<evidence type="ECO:0000313" key="2">
    <source>
        <dbReference type="Proteomes" id="UP001063782"/>
    </source>
</evidence>
<sequence>MDWYKMVAPNYIQFQQIYDEKLDGTVFSQMLRPSREQIFSDQKLSSEQIQLGAKLSEQAYYHCMVWGYDHLTAMFGDDDKIADGIFALCQDHEDIYDIYNILLASDHYGFEMTEYKAWQRIQENKQKGIRDNSDFRQAVKKQLAQLNEASSTINE</sequence>
<protein>
    <recommendedName>
        <fullName evidence="3">DUF4240 domain-containing protein</fullName>
    </recommendedName>
</protein>
<name>A0ABY6F3T2_9GAMM</name>
<organism evidence="1 2">
    <name type="scientific">Moraxella nasicaprae</name>
    <dbReference type="NCBI Taxonomy" id="2904122"/>
    <lineage>
        <taxon>Bacteria</taxon>
        <taxon>Pseudomonadati</taxon>
        <taxon>Pseudomonadota</taxon>
        <taxon>Gammaproteobacteria</taxon>
        <taxon>Moraxellales</taxon>
        <taxon>Moraxellaceae</taxon>
        <taxon>Moraxella</taxon>
    </lineage>
</organism>
<accession>A0ABY6F3T2</accession>
<evidence type="ECO:0008006" key="3">
    <source>
        <dbReference type="Google" id="ProtNLM"/>
    </source>
</evidence>
<keyword evidence="2" id="KW-1185">Reference proteome</keyword>